<gene>
    <name evidence="1" type="ORF">DPEC_G00147070</name>
</gene>
<evidence type="ECO:0000313" key="2">
    <source>
        <dbReference type="Proteomes" id="UP001157502"/>
    </source>
</evidence>
<reference evidence="1" key="1">
    <citation type="submission" date="2021-05" db="EMBL/GenBank/DDBJ databases">
        <authorList>
            <person name="Pan Q."/>
            <person name="Jouanno E."/>
            <person name="Zahm M."/>
            <person name="Klopp C."/>
            <person name="Cabau C."/>
            <person name="Louis A."/>
            <person name="Berthelot C."/>
            <person name="Parey E."/>
            <person name="Roest Crollius H."/>
            <person name="Montfort J."/>
            <person name="Robinson-Rechavi M."/>
            <person name="Bouchez O."/>
            <person name="Lampietro C."/>
            <person name="Lopez Roques C."/>
            <person name="Donnadieu C."/>
            <person name="Postlethwait J."/>
            <person name="Bobe J."/>
            <person name="Dillon D."/>
            <person name="Chandos A."/>
            <person name="von Hippel F."/>
            <person name="Guiguen Y."/>
        </authorList>
    </citation>
    <scope>NUCLEOTIDE SEQUENCE</scope>
    <source>
        <strain evidence="1">YG-Jan2019</strain>
    </source>
</reference>
<proteinExistence type="predicted"/>
<dbReference type="EMBL" id="CM055739">
    <property type="protein sequence ID" value="KAJ8003317.1"/>
    <property type="molecule type" value="Genomic_DNA"/>
</dbReference>
<organism evidence="1 2">
    <name type="scientific">Dallia pectoralis</name>
    <name type="common">Alaska blackfish</name>
    <dbReference type="NCBI Taxonomy" id="75939"/>
    <lineage>
        <taxon>Eukaryota</taxon>
        <taxon>Metazoa</taxon>
        <taxon>Chordata</taxon>
        <taxon>Craniata</taxon>
        <taxon>Vertebrata</taxon>
        <taxon>Euteleostomi</taxon>
        <taxon>Actinopterygii</taxon>
        <taxon>Neopterygii</taxon>
        <taxon>Teleostei</taxon>
        <taxon>Protacanthopterygii</taxon>
        <taxon>Esociformes</taxon>
        <taxon>Umbridae</taxon>
        <taxon>Dallia</taxon>
    </lineage>
</organism>
<protein>
    <submittedName>
        <fullName evidence="1">Uncharacterized protein</fullName>
    </submittedName>
</protein>
<keyword evidence="2" id="KW-1185">Reference proteome</keyword>
<accession>A0ACC2GI74</accession>
<evidence type="ECO:0000313" key="1">
    <source>
        <dbReference type="EMBL" id="KAJ8003317.1"/>
    </source>
</evidence>
<dbReference type="Proteomes" id="UP001157502">
    <property type="component" value="Chromosome 12"/>
</dbReference>
<name>A0ACC2GI74_DALPE</name>
<comment type="caution">
    <text evidence="1">The sequence shown here is derived from an EMBL/GenBank/DDBJ whole genome shotgun (WGS) entry which is preliminary data.</text>
</comment>
<sequence length="131" mass="15022">MSNMTTFKSDYVVHEVKRRPPEVTKVFVSPDGRMRHTSTYARDYPIHSVQQKIITSVSDEYHPPTSKMAAQSEYTGNVSESVWELAFSLVHIVAEPWTREIGEPLRSSSTMKENYQAWGTPMGFADRLKRP</sequence>